<evidence type="ECO:0000256" key="4">
    <source>
        <dbReference type="ARBA" id="ARBA00022723"/>
    </source>
</evidence>
<evidence type="ECO:0000256" key="12">
    <source>
        <dbReference type="ARBA" id="ARBA00023242"/>
    </source>
</evidence>
<sequence>MEDSQDLNEQSVKKTCTESDVPEPQNSRSMEMQDLASPHPLVGGGDTPGSSKLEKANLSSTSVTTNGTGVITSSGYSPRSAHQYSPQLYPSKPYPHILSTPAAQTMSAYAGQTQYSGMQQPAVYTAYSQTGQPYSLPTYDLGVMLPGIKTEGGLSQTQSPLQSGCLSYSPGFSTPQPGQTPYSYQMPGSSFAPSSTIYANNSVSNSTNFSGSQQDYPSYTAFGQNQYAQYYSASTYGAYMTSNNTADGTSSSTSTYQLQESLTGLTSQPGEFDTVQSPSTPIKDLDERTCRSSGSKSRGRGRKSNPSPPPDSDLERVFVWDLDETIIVFHSLLTGSYAQKYGKDPPMAVTLGLRMEEMIFNLADTHLFFNDLEECDQVHIDDVSSDDNGQDLSTYSFATDGFHAAASSANLCLPTGVRGGVDWMRKLAFRYRRVKELYNTYKNNVGGLLGPAKRDAWLQLRAEIEGLTDSWLTNALKSLSIISTRSNCVNVLVTTTQLIPALAKVLLYSLGGAFPIENIYSATKIGKESCFERIVSRFGTNITYVVIGDGRDEEHAANQHNMPFWRISSHSDLLALHQALELEYL</sequence>
<dbReference type="InterPro" id="IPR006545">
    <property type="entry name" value="EYA_dom"/>
</dbReference>
<protein>
    <recommendedName>
        <fullName evidence="16">Eyes absent homolog</fullName>
        <ecNumber evidence="16">3.1.3.48</ecNumber>
    </recommendedName>
</protein>
<dbReference type="GO" id="GO:0006281">
    <property type="term" value="P:DNA repair"/>
    <property type="evidence" value="ECO:0007669"/>
    <property type="project" value="UniProtKB-KW"/>
</dbReference>
<dbReference type="PANTHER" id="PTHR10190:SF17">
    <property type="entry name" value="EYES ABSENT HOMOLOG 4"/>
    <property type="match status" value="1"/>
</dbReference>
<comment type="similarity">
    <text evidence="2 16">Belongs to the HAD-like hydrolase superfamily. EYA family.</text>
</comment>
<feature type="region of interest" description="Disordered" evidence="17">
    <location>
        <begin position="263"/>
        <end position="314"/>
    </location>
</feature>
<evidence type="ECO:0000256" key="7">
    <source>
        <dbReference type="ARBA" id="ARBA00022912"/>
    </source>
</evidence>
<feature type="compositionally biased region" description="Low complexity" evidence="17">
    <location>
        <begin position="59"/>
        <end position="75"/>
    </location>
</feature>
<dbReference type="InterPro" id="IPR042577">
    <property type="entry name" value="EYA_dom_metazoan"/>
</dbReference>
<dbReference type="Gene3D" id="3.40.50.12350">
    <property type="match status" value="1"/>
</dbReference>
<accession>A0A8C6APT8</accession>
<evidence type="ECO:0000256" key="17">
    <source>
        <dbReference type="SAM" id="MobiDB-lite"/>
    </source>
</evidence>
<feature type="compositionally biased region" description="Polar residues" evidence="17">
    <location>
        <begin position="76"/>
        <end position="87"/>
    </location>
</feature>
<organism evidence="18 19">
    <name type="scientific">Monodon monoceros</name>
    <name type="common">Narwhal</name>
    <name type="synonym">Ceratodon monodon</name>
    <dbReference type="NCBI Taxonomy" id="40151"/>
    <lineage>
        <taxon>Eukaryota</taxon>
        <taxon>Metazoa</taxon>
        <taxon>Chordata</taxon>
        <taxon>Craniata</taxon>
        <taxon>Vertebrata</taxon>
        <taxon>Euteleostomi</taxon>
        <taxon>Mammalia</taxon>
        <taxon>Eutheria</taxon>
        <taxon>Laurasiatheria</taxon>
        <taxon>Artiodactyla</taxon>
        <taxon>Whippomorpha</taxon>
        <taxon>Cetacea</taxon>
        <taxon>Odontoceti</taxon>
        <taxon>Monodontidae</taxon>
        <taxon>Monodon</taxon>
    </lineage>
</organism>
<comment type="cofactor">
    <cofactor evidence="15 16">
        <name>Mg(2+)</name>
        <dbReference type="ChEBI" id="CHEBI:18420"/>
    </cofactor>
    <text evidence="15 16">Binds 1 Mg(2+) ion per subunit.</text>
</comment>
<keyword evidence="4 15" id="KW-0479">Metal-binding</keyword>
<evidence type="ECO:0000256" key="2">
    <source>
        <dbReference type="ARBA" id="ARBA00010501"/>
    </source>
</evidence>
<keyword evidence="11" id="KW-0227">DNA damage</keyword>
<reference evidence="18" key="2">
    <citation type="submission" date="2025-09" db="UniProtKB">
        <authorList>
            <consortium name="Ensembl"/>
        </authorList>
    </citation>
    <scope>IDENTIFICATION</scope>
</reference>
<evidence type="ECO:0000256" key="3">
    <source>
        <dbReference type="ARBA" id="ARBA00022473"/>
    </source>
</evidence>
<dbReference type="InterPro" id="IPR038102">
    <property type="entry name" value="EYA_dom_sf"/>
</dbReference>
<evidence type="ECO:0000256" key="11">
    <source>
        <dbReference type="ARBA" id="ARBA00023204"/>
    </source>
</evidence>
<dbReference type="CDD" id="cd02601">
    <property type="entry name" value="HAD_Eya"/>
    <property type="match status" value="1"/>
</dbReference>
<evidence type="ECO:0000256" key="14">
    <source>
        <dbReference type="PIRSR" id="PIRSR628472-1"/>
    </source>
</evidence>
<gene>
    <name evidence="18" type="primary">EYA4</name>
</gene>
<keyword evidence="8 16" id="KW-0805">Transcription regulation</keyword>
<dbReference type="PANTHER" id="PTHR10190">
    <property type="entry name" value="EYES ABSENT"/>
    <property type="match status" value="1"/>
</dbReference>
<keyword evidence="9" id="KW-0010">Activator</keyword>
<evidence type="ECO:0000256" key="13">
    <source>
        <dbReference type="ARBA" id="ARBA00051722"/>
    </source>
</evidence>
<feature type="region of interest" description="Disordered" evidence="17">
    <location>
        <begin position="1"/>
        <end position="87"/>
    </location>
</feature>
<dbReference type="Pfam" id="PF00702">
    <property type="entry name" value="Hydrolase"/>
    <property type="match status" value="1"/>
</dbReference>
<keyword evidence="6 15" id="KW-0460">Magnesium</keyword>
<comment type="subcellular location">
    <subcellularLocation>
        <location evidence="1">Nucleus</location>
    </subcellularLocation>
</comment>
<dbReference type="AlphaFoldDB" id="A0A8C6APT8"/>
<evidence type="ECO:0000256" key="10">
    <source>
        <dbReference type="ARBA" id="ARBA00023163"/>
    </source>
</evidence>
<evidence type="ECO:0000313" key="18">
    <source>
        <dbReference type="Ensembl" id="ENSMMNP00015004169.1"/>
    </source>
</evidence>
<dbReference type="Ensembl" id="ENSMMNT00015004586.1">
    <property type="protein sequence ID" value="ENSMMNP00015004169.1"/>
    <property type="gene ID" value="ENSMMNG00015002681.1"/>
</dbReference>
<evidence type="ECO:0000256" key="6">
    <source>
        <dbReference type="ARBA" id="ARBA00022842"/>
    </source>
</evidence>
<feature type="compositionally biased region" description="Polar residues" evidence="17">
    <location>
        <begin position="263"/>
        <end position="280"/>
    </location>
</feature>
<name>A0A8C6APT8_MONMO</name>
<dbReference type="EC" id="3.1.3.48" evidence="16"/>
<dbReference type="GeneTree" id="ENSGT00950000182978"/>
<dbReference type="SFLD" id="SFLDS00003">
    <property type="entry name" value="Haloacid_Dehalogenase"/>
    <property type="match status" value="1"/>
</dbReference>
<dbReference type="InterPro" id="IPR028472">
    <property type="entry name" value="EYA"/>
</dbReference>
<feature type="binding site" evidence="15">
    <location>
        <position position="323"/>
    </location>
    <ligand>
        <name>Mg(2+)</name>
        <dbReference type="ChEBI" id="CHEBI:18420"/>
    </ligand>
</feature>
<dbReference type="NCBIfam" id="TIGR01658">
    <property type="entry name" value="EYA-cons_domain"/>
    <property type="match status" value="1"/>
</dbReference>
<keyword evidence="11" id="KW-0234">DNA repair</keyword>
<reference evidence="18" key="1">
    <citation type="submission" date="2025-08" db="UniProtKB">
        <authorList>
            <consortium name="Ensembl"/>
        </authorList>
    </citation>
    <scope>IDENTIFICATION</scope>
</reference>
<evidence type="ECO:0000256" key="15">
    <source>
        <dbReference type="PIRSR" id="PIRSR628472-2"/>
    </source>
</evidence>
<dbReference type="GO" id="GO:0030154">
    <property type="term" value="P:cell differentiation"/>
    <property type="evidence" value="ECO:0007669"/>
    <property type="project" value="TreeGrafter"/>
</dbReference>
<evidence type="ECO:0000256" key="1">
    <source>
        <dbReference type="ARBA" id="ARBA00004123"/>
    </source>
</evidence>
<dbReference type="GO" id="GO:0005634">
    <property type="term" value="C:nucleus"/>
    <property type="evidence" value="ECO:0007669"/>
    <property type="project" value="UniProtKB-SubCell"/>
</dbReference>
<feature type="binding site" evidence="15">
    <location>
        <position position="321"/>
    </location>
    <ligand>
        <name>Mg(2+)</name>
        <dbReference type="ChEBI" id="CHEBI:18420"/>
    </ligand>
</feature>
<keyword evidence="7 16" id="KW-0904">Protein phosphatase</keyword>
<dbReference type="GO" id="GO:0004725">
    <property type="term" value="F:protein tyrosine phosphatase activity"/>
    <property type="evidence" value="ECO:0007669"/>
    <property type="project" value="UniProtKB-EC"/>
</dbReference>
<dbReference type="GO" id="GO:0045739">
    <property type="term" value="P:positive regulation of DNA repair"/>
    <property type="evidence" value="ECO:0007669"/>
    <property type="project" value="TreeGrafter"/>
</dbReference>
<comment type="catalytic activity">
    <reaction evidence="13 16">
        <text>O-phospho-L-tyrosyl-[protein] + H2O = L-tyrosyl-[protein] + phosphate</text>
        <dbReference type="Rhea" id="RHEA:10684"/>
        <dbReference type="Rhea" id="RHEA-COMP:10136"/>
        <dbReference type="Rhea" id="RHEA-COMP:20101"/>
        <dbReference type="ChEBI" id="CHEBI:15377"/>
        <dbReference type="ChEBI" id="CHEBI:43474"/>
        <dbReference type="ChEBI" id="CHEBI:46858"/>
        <dbReference type="ChEBI" id="CHEBI:61978"/>
        <dbReference type="EC" id="3.1.3.48"/>
    </reaction>
</comment>
<evidence type="ECO:0000313" key="19">
    <source>
        <dbReference type="Proteomes" id="UP000694561"/>
    </source>
</evidence>
<keyword evidence="12" id="KW-0539">Nucleus</keyword>
<keyword evidence="10" id="KW-0804">Transcription</keyword>
<feature type="binding site" evidence="15">
    <location>
        <position position="549"/>
    </location>
    <ligand>
        <name>Mg(2+)</name>
        <dbReference type="ChEBI" id="CHEBI:18420"/>
    </ligand>
</feature>
<evidence type="ECO:0000256" key="8">
    <source>
        <dbReference type="ARBA" id="ARBA00023015"/>
    </source>
</evidence>
<evidence type="ECO:0000256" key="5">
    <source>
        <dbReference type="ARBA" id="ARBA00022801"/>
    </source>
</evidence>
<dbReference type="FunFam" id="3.40.50.12350:FF:000001">
    <property type="entry name" value="Eyes absent homolog"/>
    <property type="match status" value="1"/>
</dbReference>
<dbReference type="GO" id="GO:0046872">
    <property type="term" value="F:metal ion binding"/>
    <property type="evidence" value="ECO:0007669"/>
    <property type="project" value="UniProtKB-KW"/>
</dbReference>
<keyword evidence="3" id="KW-0217">Developmental protein</keyword>
<feature type="active site" description="Proton donor" evidence="14">
    <location>
        <position position="323"/>
    </location>
</feature>
<evidence type="ECO:0000256" key="9">
    <source>
        <dbReference type="ARBA" id="ARBA00023159"/>
    </source>
</evidence>
<feature type="active site" description="Nucleophile" evidence="14">
    <location>
        <position position="321"/>
    </location>
</feature>
<dbReference type="Proteomes" id="UP000694561">
    <property type="component" value="Unplaced"/>
</dbReference>
<dbReference type="GO" id="GO:2001240">
    <property type="term" value="P:negative regulation of extrinsic apoptotic signaling pathway in absence of ligand"/>
    <property type="evidence" value="ECO:0007669"/>
    <property type="project" value="TreeGrafter"/>
</dbReference>
<keyword evidence="5 16" id="KW-0378">Hydrolase</keyword>
<proteinExistence type="inferred from homology"/>
<evidence type="ECO:0000256" key="16">
    <source>
        <dbReference type="RuleBase" id="RU362036"/>
    </source>
</evidence>
<keyword evidence="19" id="KW-1185">Reference proteome</keyword>
<dbReference type="SFLD" id="SFLDG01129">
    <property type="entry name" value="C1.5:_HAD__Beta-PGM__Phosphata"/>
    <property type="match status" value="1"/>
</dbReference>